<accession>A0A1G7EFS1</accession>
<dbReference type="InterPro" id="IPR007842">
    <property type="entry name" value="HEPN_dom"/>
</dbReference>
<feature type="domain" description="HEPN" evidence="1">
    <location>
        <begin position="342"/>
        <end position="462"/>
    </location>
</feature>
<evidence type="ECO:0000313" key="2">
    <source>
        <dbReference type="EMBL" id="SDE62457.1"/>
    </source>
</evidence>
<gene>
    <name evidence="2" type="ORF">SAMN04487996_10651</name>
</gene>
<keyword evidence="3" id="KW-1185">Reference proteome</keyword>
<dbReference type="EMBL" id="FNAN01000006">
    <property type="protein sequence ID" value="SDE62457.1"/>
    <property type="molecule type" value="Genomic_DNA"/>
</dbReference>
<dbReference type="SUPFAM" id="SSF81593">
    <property type="entry name" value="Nucleotidyltransferase substrate binding subunit/domain"/>
    <property type="match status" value="1"/>
</dbReference>
<proteinExistence type="predicted"/>
<dbReference type="SMART" id="SM00748">
    <property type="entry name" value="HEPN"/>
    <property type="match status" value="1"/>
</dbReference>
<dbReference type="Gene3D" id="1.20.120.330">
    <property type="entry name" value="Nucleotidyltransferases domain 2"/>
    <property type="match status" value="1"/>
</dbReference>
<dbReference type="PROSITE" id="PS50910">
    <property type="entry name" value="HEPN"/>
    <property type="match status" value="1"/>
</dbReference>
<dbReference type="STRING" id="659014.SAMN04487996_10651"/>
<evidence type="ECO:0000313" key="3">
    <source>
        <dbReference type="Proteomes" id="UP000198748"/>
    </source>
</evidence>
<reference evidence="3" key="1">
    <citation type="submission" date="2016-10" db="EMBL/GenBank/DDBJ databases">
        <authorList>
            <person name="Varghese N."/>
            <person name="Submissions S."/>
        </authorList>
    </citation>
    <scope>NUCLEOTIDE SEQUENCE [LARGE SCALE GENOMIC DNA]</scope>
    <source>
        <strain evidence="3">DSM 25329</strain>
    </source>
</reference>
<sequence>MEIVNLTTSESRGSTEQKLADARDLVAEFFHATDLEFIRVELWQFLKAVTTEKPFSFLGDPSTVLCLHRHLQKIIKACRLLLEVAEEDGVELNTSDFQPFSHAQIEADRQYMRDVRELNDRHGGIIRRLTLPETVQPLLAIKRVFNTYGYDQWQEILEDWVEYGLSKVSICEATGECVEIIQYELLESLLEAVYLISRSDQGIPFQKRRLGKLAGSKAIIELLIAALDPLLIFEVKHPAPESTEQKPYRDLLIVFADDNQKPVKEHQPIVELFNAGDGKLCCSVHKLSDIHQALTSGQVYFSLACTSENLVYQRSVTPLPKMLPKTLRQLIEKSRHAFRVGISKARKFFEGAQYYQQVNEQALSMFMLQQAAETTFRSAAVALYGSERRTHSIRSLKRFNHRLAPQLNDIFPGGSPDEERLLELLEEAYLGARYNPDYQISEQEVHSISSRVLRLLELAEAVFEDRIAAISV</sequence>
<dbReference type="RefSeq" id="WP_229212657.1">
    <property type="nucleotide sequence ID" value="NZ_FNAN01000006.1"/>
</dbReference>
<organism evidence="2 3">
    <name type="scientific">Dyadobacter soli</name>
    <dbReference type="NCBI Taxonomy" id="659014"/>
    <lineage>
        <taxon>Bacteria</taxon>
        <taxon>Pseudomonadati</taxon>
        <taxon>Bacteroidota</taxon>
        <taxon>Cytophagia</taxon>
        <taxon>Cytophagales</taxon>
        <taxon>Spirosomataceae</taxon>
        <taxon>Dyadobacter</taxon>
    </lineage>
</organism>
<dbReference type="AlphaFoldDB" id="A0A1G7EFS1"/>
<dbReference type="Pfam" id="PF05168">
    <property type="entry name" value="HEPN"/>
    <property type="match status" value="1"/>
</dbReference>
<dbReference type="Proteomes" id="UP000198748">
    <property type="component" value="Unassembled WGS sequence"/>
</dbReference>
<evidence type="ECO:0000259" key="1">
    <source>
        <dbReference type="PROSITE" id="PS50910"/>
    </source>
</evidence>
<name>A0A1G7EFS1_9BACT</name>
<protein>
    <submittedName>
        <fullName evidence="2">HEPN domain-containing protein</fullName>
    </submittedName>
</protein>